<keyword evidence="7" id="KW-1185">Reference proteome</keyword>
<dbReference type="InterPro" id="IPR001207">
    <property type="entry name" value="Transposase_mutator"/>
</dbReference>
<dbReference type="GO" id="GO:0006313">
    <property type="term" value="P:DNA transposition"/>
    <property type="evidence" value="ECO:0007669"/>
    <property type="project" value="InterPro"/>
</dbReference>
<accession>A0A3G2J9A8</accession>
<dbReference type="GO" id="GO:0004803">
    <property type="term" value="F:transposase activity"/>
    <property type="evidence" value="ECO:0007669"/>
    <property type="project" value="InterPro"/>
</dbReference>
<evidence type="ECO:0008006" key="8">
    <source>
        <dbReference type="Google" id="ProtNLM"/>
    </source>
</evidence>
<dbReference type="OrthoDB" id="9793302at2"/>
<dbReference type="Proteomes" id="UP000268329">
    <property type="component" value="Chromosome"/>
</dbReference>
<dbReference type="KEGG" id="sdd:D9753_07150"/>
<dbReference type="GO" id="GO:0003677">
    <property type="term" value="F:DNA binding"/>
    <property type="evidence" value="ECO:0007669"/>
    <property type="project" value="UniProtKB-KW"/>
</dbReference>
<dbReference type="RefSeq" id="WP_121786238.1">
    <property type="nucleotide sequence ID" value="NZ_CP033073.1"/>
</dbReference>
<gene>
    <name evidence="6" type="ORF">D9753_07150</name>
</gene>
<evidence type="ECO:0000313" key="6">
    <source>
        <dbReference type="EMBL" id="AYN38734.1"/>
    </source>
</evidence>
<comment type="similarity">
    <text evidence="2">Belongs to the transposase mutator family.</text>
</comment>
<sequence length="76" mass="8384">MLVCPVPQGQRDVAGGKGESAAFADVPNHWKQVQSTNPLERRNREIRRRSEVVQVFSNATAVNRLATAVLVELDAE</sequence>
<evidence type="ECO:0000256" key="5">
    <source>
        <dbReference type="ARBA" id="ARBA00023172"/>
    </source>
</evidence>
<name>A0A3G2J9A8_9ACTN</name>
<comment type="function">
    <text evidence="1">Required for the transposition of the insertion element.</text>
</comment>
<keyword evidence="5" id="KW-0233">DNA recombination</keyword>
<dbReference type="AlphaFoldDB" id="A0A3G2J9A8"/>
<organism evidence="6 7">
    <name type="scientific">Streptomyces dangxiongensis</name>
    <dbReference type="NCBI Taxonomy" id="1442032"/>
    <lineage>
        <taxon>Bacteria</taxon>
        <taxon>Bacillati</taxon>
        <taxon>Actinomycetota</taxon>
        <taxon>Actinomycetes</taxon>
        <taxon>Kitasatosporales</taxon>
        <taxon>Streptomycetaceae</taxon>
        <taxon>Streptomyces</taxon>
    </lineage>
</organism>
<evidence type="ECO:0000256" key="4">
    <source>
        <dbReference type="ARBA" id="ARBA00023125"/>
    </source>
</evidence>
<reference evidence="6 7" key="1">
    <citation type="submission" date="2018-10" db="EMBL/GenBank/DDBJ databases">
        <title>The genome of Streptomyces dangxiongensis Z022.</title>
        <authorList>
            <person name="Zhang B."/>
        </authorList>
    </citation>
    <scope>NUCLEOTIDE SEQUENCE [LARGE SCALE GENOMIC DNA]</scope>
    <source>
        <strain evidence="6 7">Z022</strain>
    </source>
</reference>
<evidence type="ECO:0000256" key="1">
    <source>
        <dbReference type="ARBA" id="ARBA00002190"/>
    </source>
</evidence>
<keyword evidence="3" id="KW-0815">Transposition</keyword>
<evidence type="ECO:0000256" key="3">
    <source>
        <dbReference type="ARBA" id="ARBA00022578"/>
    </source>
</evidence>
<dbReference type="Pfam" id="PF00872">
    <property type="entry name" value="Transposase_mut"/>
    <property type="match status" value="1"/>
</dbReference>
<protein>
    <recommendedName>
        <fullName evidence="8">Mutator family transposase</fullName>
    </recommendedName>
</protein>
<evidence type="ECO:0000313" key="7">
    <source>
        <dbReference type="Proteomes" id="UP000268329"/>
    </source>
</evidence>
<dbReference type="EMBL" id="CP033073">
    <property type="protein sequence ID" value="AYN38734.1"/>
    <property type="molecule type" value="Genomic_DNA"/>
</dbReference>
<keyword evidence="4" id="KW-0238">DNA-binding</keyword>
<proteinExistence type="inferred from homology"/>
<evidence type="ECO:0000256" key="2">
    <source>
        <dbReference type="ARBA" id="ARBA00010961"/>
    </source>
</evidence>